<evidence type="ECO:0000313" key="3">
    <source>
        <dbReference type="Proteomes" id="UP001055091"/>
    </source>
</evidence>
<dbReference type="Gene3D" id="1.10.1760.20">
    <property type="match status" value="1"/>
</dbReference>
<name>A0AA37JEQ0_9FIRM</name>
<evidence type="ECO:0000256" key="1">
    <source>
        <dbReference type="SAM" id="Phobius"/>
    </source>
</evidence>
<evidence type="ECO:0000313" key="2">
    <source>
        <dbReference type="EMBL" id="GKG99531.1"/>
    </source>
</evidence>
<dbReference type="GO" id="GO:0022857">
    <property type="term" value="F:transmembrane transporter activity"/>
    <property type="evidence" value="ECO:0007669"/>
    <property type="project" value="InterPro"/>
</dbReference>
<dbReference type="InterPro" id="IPR024529">
    <property type="entry name" value="ECF_trnsprt_substrate-spec"/>
</dbReference>
<feature type="transmembrane region" description="Helical" evidence="1">
    <location>
        <begin position="143"/>
        <end position="164"/>
    </location>
</feature>
<comment type="caution">
    <text evidence="2">The sequence shown here is derived from an EMBL/GenBank/DDBJ whole genome shotgun (WGS) entry which is preliminary data.</text>
</comment>
<keyword evidence="1" id="KW-0472">Membrane</keyword>
<proteinExistence type="predicted"/>
<dbReference type="AlphaFoldDB" id="A0AA37JEQ0"/>
<keyword evidence="1" id="KW-1133">Transmembrane helix</keyword>
<protein>
    <submittedName>
        <fullName evidence="2">Membrane protein</fullName>
    </submittedName>
</protein>
<feature type="transmembrane region" description="Helical" evidence="1">
    <location>
        <begin position="79"/>
        <end position="97"/>
    </location>
</feature>
<feature type="transmembrane region" description="Helical" evidence="1">
    <location>
        <begin position="104"/>
        <end position="131"/>
    </location>
</feature>
<reference evidence="2" key="1">
    <citation type="submission" date="2022-01" db="EMBL/GenBank/DDBJ databases">
        <title>Novel bile acid biosynthetic pathways are enriched in the microbiome of centenarians.</title>
        <authorList>
            <person name="Sato Y."/>
            <person name="Atarashi K."/>
            <person name="Plichta R.D."/>
            <person name="Arai Y."/>
            <person name="Sasajima S."/>
            <person name="Kearney M.S."/>
            <person name="Suda W."/>
            <person name="Takeshita K."/>
            <person name="Sasaki T."/>
            <person name="Okamoto S."/>
            <person name="Skelly N.A."/>
            <person name="Okamura Y."/>
            <person name="Vlamakis H."/>
            <person name="Li Y."/>
            <person name="Tanoue T."/>
            <person name="Takei H."/>
            <person name="Nittono H."/>
            <person name="Narushima S."/>
            <person name="Irie J."/>
            <person name="Itoh H."/>
            <person name="Moriya K."/>
            <person name="Sugiura Y."/>
            <person name="Suematsu M."/>
            <person name="Moritoki N."/>
            <person name="Shibata S."/>
            <person name="Littman R.D."/>
            <person name="Fischbach A.M."/>
            <person name="Uwamino Y."/>
            <person name="Inoue T."/>
            <person name="Honda A."/>
            <person name="Hattori M."/>
            <person name="Murai T."/>
            <person name="Xavier J.R."/>
            <person name="Hirose N."/>
            <person name="Honda K."/>
        </authorList>
    </citation>
    <scope>NUCLEOTIDE SEQUENCE</scope>
    <source>
        <strain evidence="2">CE91-St55</strain>
    </source>
</reference>
<organism evidence="2 3">
    <name type="scientific">Hungatella hathewayi</name>
    <dbReference type="NCBI Taxonomy" id="154046"/>
    <lineage>
        <taxon>Bacteria</taxon>
        <taxon>Bacillati</taxon>
        <taxon>Bacillota</taxon>
        <taxon>Clostridia</taxon>
        <taxon>Lachnospirales</taxon>
        <taxon>Lachnospiraceae</taxon>
        <taxon>Hungatella</taxon>
    </lineage>
</organism>
<feature type="transmembrane region" description="Helical" evidence="1">
    <location>
        <begin position="49"/>
        <end position="73"/>
    </location>
</feature>
<gene>
    <name evidence="2" type="ORF">CE91St55_15130</name>
</gene>
<dbReference type="Proteomes" id="UP001055091">
    <property type="component" value="Unassembled WGS sequence"/>
</dbReference>
<keyword evidence="1" id="KW-0812">Transmembrane</keyword>
<dbReference type="EMBL" id="BQNJ01000001">
    <property type="protein sequence ID" value="GKG99531.1"/>
    <property type="molecule type" value="Genomic_DNA"/>
</dbReference>
<dbReference type="RefSeq" id="WP_118043040.1">
    <property type="nucleotide sequence ID" value="NZ_BQNJ01000001.1"/>
</dbReference>
<accession>A0AA37JEQ0</accession>
<feature type="transmembrane region" description="Helical" evidence="1">
    <location>
        <begin position="16"/>
        <end position="37"/>
    </location>
</feature>
<dbReference type="Pfam" id="PF12822">
    <property type="entry name" value="ECF_trnsprt"/>
    <property type="match status" value="1"/>
</dbReference>
<sequence>MNKILKSITAEFSTKTIVLIPICAGINLVGGSIAGALKLPVFLDLIGTILGAALGGPWVAAVIGFVTNLFLALVSNPTYFPYVLVSIAVGLQTGYMIKAGCFRHVIGVIFTCLVATLLSTFVTSCVTVFFFGGVTGATGASVVTAGLIASFGNIWIGVLTSAFFENLLDRGIAFAVAYIVLKTIPKRFISQYQQNALKKK</sequence>